<dbReference type="Pfam" id="PF03279">
    <property type="entry name" value="Lip_A_acyltrans"/>
    <property type="match status" value="1"/>
</dbReference>
<keyword evidence="5" id="KW-0472">Membrane</keyword>
<evidence type="ECO:0000256" key="5">
    <source>
        <dbReference type="ARBA" id="ARBA00023136"/>
    </source>
</evidence>
<keyword evidence="6 7" id="KW-0012">Acyltransferase</keyword>
<keyword evidence="3" id="KW-0997">Cell inner membrane</keyword>
<dbReference type="STRING" id="762967.HMPREF9440_02196"/>
<name>H3KHF2_9BURK</name>
<keyword evidence="8" id="KW-1185">Reference proteome</keyword>
<dbReference type="CDD" id="cd07984">
    <property type="entry name" value="LPLAT_LABLAT-like"/>
    <property type="match status" value="1"/>
</dbReference>
<reference evidence="7 8" key="1">
    <citation type="submission" date="2011-11" db="EMBL/GenBank/DDBJ databases">
        <authorList>
            <person name="Weinstock G."/>
            <person name="Sodergren E."/>
            <person name="Clifton S."/>
            <person name="Fulton L."/>
            <person name="Fulton B."/>
            <person name="Courtney L."/>
            <person name="Fronick C."/>
            <person name="Harrison M."/>
            <person name="Strong C."/>
            <person name="Farmer C."/>
            <person name="Delahaunty K."/>
            <person name="Markovic C."/>
            <person name="Hall O."/>
            <person name="Minx P."/>
            <person name="Tomlinson C."/>
            <person name="Mitreva M."/>
            <person name="Hou S."/>
            <person name="Chen J."/>
            <person name="Wollam A."/>
            <person name="Pepin K.H."/>
            <person name="Johnson M."/>
            <person name="Bhonagiri V."/>
            <person name="Zhang X."/>
            <person name="Suruliraj S."/>
            <person name="Warren W."/>
            <person name="Chinwalla A."/>
            <person name="Mardis E.R."/>
            <person name="Wilson R.K."/>
        </authorList>
    </citation>
    <scope>NUCLEOTIDE SEQUENCE [LARGE SCALE GENOMIC DNA]</scope>
    <source>
        <strain evidence="7 8">YIT 11816</strain>
    </source>
</reference>
<evidence type="ECO:0000256" key="4">
    <source>
        <dbReference type="ARBA" id="ARBA00022679"/>
    </source>
</evidence>
<dbReference type="GO" id="GO:0005886">
    <property type="term" value="C:plasma membrane"/>
    <property type="evidence" value="ECO:0007669"/>
    <property type="project" value="UniProtKB-SubCell"/>
</dbReference>
<dbReference type="AlphaFoldDB" id="H3KHF2"/>
<dbReference type="EMBL" id="AFBQ01000331">
    <property type="protein sequence ID" value="EHY30459.1"/>
    <property type="molecule type" value="Genomic_DNA"/>
</dbReference>
<evidence type="ECO:0000313" key="8">
    <source>
        <dbReference type="Proteomes" id="UP000004956"/>
    </source>
</evidence>
<dbReference type="Proteomes" id="UP000004956">
    <property type="component" value="Unassembled WGS sequence"/>
</dbReference>
<dbReference type="GO" id="GO:0016746">
    <property type="term" value="F:acyltransferase activity"/>
    <property type="evidence" value="ECO:0007669"/>
    <property type="project" value="UniProtKB-KW"/>
</dbReference>
<evidence type="ECO:0000256" key="2">
    <source>
        <dbReference type="ARBA" id="ARBA00022475"/>
    </source>
</evidence>
<protein>
    <submittedName>
        <fullName evidence="7">Lipid A biosynthesis (KDO)2-(Lauroyl)-lipid IVA acyltransferase</fullName>
    </submittedName>
</protein>
<accession>H3KHF2</accession>
<keyword evidence="4 7" id="KW-0808">Transferase</keyword>
<gene>
    <name evidence="7" type="ORF">HMPREF9440_02196</name>
</gene>
<dbReference type="PIRSF" id="PIRSF026649">
    <property type="entry name" value="MsbB"/>
    <property type="match status" value="1"/>
</dbReference>
<dbReference type="PANTHER" id="PTHR30606">
    <property type="entry name" value="LIPID A BIOSYNTHESIS LAUROYL ACYLTRANSFERASE"/>
    <property type="match status" value="1"/>
</dbReference>
<dbReference type="OrthoDB" id="9803456at2"/>
<dbReference type="RefSeq" id="WP_008543471.1">
    <property type="nucleotide sequence ID" value="NZ_JH605011.1"/>
</dbReference>
<evidence type="ECO:0000256" key="1">
    <source>
        <dbReference type="ARBA" id="ARBA00004533"/>
    </source>
</evidence>
<dbReference type="GO" id="GO:0009247">
    <property type="term" value="P:glycolipid biosynthetic process"/>
    <property type="evidence" value="ECO:0007669"/>
    <property type="project" value="UniProtKB-ARBA"/>
</dbReference>
<evidence type="ECO:0000256" key="6">
    <source>
        <dbReference type="ARBA" id="ARBA00023315"/>
    </source>
</evidence>
<dbReference type="PATRIC" id="fig|762967.3.peg.1727"/>
<proteinExistence type="predicted"/>
<evidence type="ECO:0000256" key="3">
    <source>
        <dbReference type="ARBA" id="ARBA00022519"/>
    </source>
</evidence>
<comment type="subcellular location">
    <subcellularLocation>
        <location evidence="1">Cell inner membrane</location>
    </subcellularLocation>
</comment>
<organism evidence="7 8">
    <name type="scientific">Sutterella parvirubra YIT 11816</name>
    <dbReference type="NCBI Taxonomy" id="762967"/>
    <lineage>
        <taxon>Bacteria</taxon>
        <taxon>Pseudomonadati</taxon>
        <taxon>Pseudomonadota</taxon>
        <taxon>Betaproteobacteria</taxon>
        <taxon>Burkholderiales</taxon>
        <taxon>Sutterellaceae</taxon>
        <taxon>Sutterella</taxon>
    </lineage>
</organism>
<dbReference type="HOGENOM" id="CLU_049421_1_0_4"/>
<comment type="caution">
    <text evidence="7">The sequence shown here is derived from an EMBL/GenBank/DDBJ whole genome shotgun (WGS) entry which is preliminary data.</text>
</comment>
<sequence>MNEFFSRLWVALVRRMSGLSMPMRERLARLAASVLWVAIPKRRHVTLTNLRLCFPELSEAERMKLARRVYVRLARAAIDHGTLWTASADEIRRFVRFEGLEHLLEGEGPTIVVAPHFAGLDAAGIALNTYVRGVSLYQKQSNPVWDKAVLEGRLRFSNPVLIARSKESDLRPVIRAMREGLPFYYLPDMDHGRKHSIFVPFFGQQAATLPMVSRLAKVTRARVLWCIATMTDEGYEVIITPAWKDFPTADVEADTRRVNEELEQWIRRFPDQYLWVHRRFKSRPEGEPSVY</sequence>
<evidence type="ECO:0000313" key="7">
    <source>
        <dbReference type="EMBL" id="EHY30459.1"/>
    </source>
</evidence>
<keyword evidence="2" id="KW-1003">Cell membrane</keyword>
<dbReference type="InterPro" id="IPR004960">
    <property type="entry name" value="LipA_acyltrans"/>
</dbReference>
<dbReference type="PANTHER" id="PTHR30606:SF9">
    <property type="entry name" value="LIPID A BIOSYNTHESIS LAUROYLTRANSFERASE"/>
    <property type="match status" value="1"/>
</dbReference>